<proteinExistence type="inferred from homology"/>
<dbReference type="PANTHER" id="PTHR30616:SF2">
    <property type="entry name" value="PURINE NUCLEOSIDE PHOSPHORYLASE LACC1"/>
    <property type="match status" value="1"/>
</dbReference>
<dbReference type="Gene3D" id="3.60.140.10">
    <property type="entry name" value="CNF1/YfiH-like putative cysteine hydrolases"/>
    <property type="match status" value="1"/>
</dbReference>
<name>A0A844FIM0_9FIRM</name>
<keyword evidence="4" id="KW-0808">Transferase</keyword>
<dbReference type="EMBL" id="VULR01000010">
    <property type="protein sequence ID" value="MSS43735.1"/>
    <property type="molecule type" value="Genomic_DNA"/>
</dbReference>
<comment type="catalytic activity">
    <reaction evidence="9">
        <text>adenosine + phosphate = alpha-D-ribose 1-phosphate + adenine</text>
        <dbReference type="Rhea" id="RHEA:27642"/>
        <dbReference type="ChEBI" id="CHEBI:16335"/>
        <dbReference type="ChEBI" id="CHEBI:16708"/>
        <dbReference type="ChEBI" id="CHEBI:43474"/>
        <dbReference type="ChEBI" id="CHEBI:57720"/>
        <dbReference type="EC" id="2.4.2.1"/>
    </reaction>
    <physiologicalReaction direction="left-to-right" evidence="9">
        <dbReference type="Rhea" id="RHEA:27643"/>
    </physiologicalReaction>
</comment>
<dbReference type="GO" id="GO:0016787">
    <property type="term" value="F:hydrolase activity"/>
    <property type="evidence" value="ECO:0007669"/>
    <property type="project" value="UniProtKB-KW"/>
</dbReference>
<comment type="similarity">
    <text evidence="3 11">Belongs to the purine nucleoside phosphorylase YfiH/LACC1 family.</text>
</comment>
<evidence type="ECO:0000256" key="11">
    <source>
        <dbReference type="RuleBase" id="RU361274"/>
    </source>
</evidence>
<dbReference type="InterPro" id="IPR003730">
    <property type="entry name" value="Cu_polyphenol_OxRdtase"/>
</dbReference>
<dbReference type="Proteomes" id="UP000462760">
    <property type="component" value="Unassembled WGS sequence"/>
</dbReference>
<evidence type="ECO:0000313" key="12">
    <source>
        <dbReference type="EMBL" id="MSS43735.1"/>
    </source>
</evidence>
<comment type="caution">
    <text evidence="12">The sequence shown here is derived from an EMBL/GenBank/DDBJ whole genome shotgun (WGS) entry which is preliminary data.</text>
</comment>
<dbReference type="PANTHER" id="PTHR30616">
    <property type="entry name" value="UNCHARACTERIZED PROTEIN YFIH"/>
    <property type="match status" value="1"/>
</dbReference>
<evidence type="ECO:0000256" key="3">
    <source>
        <dbReference type="ARBA" id="ARBA00007353"/>
    </source>
</evidence>
<comment type="catalytic activity">
    <reaction evidence="8">
        <text>adenosine + H2O + H(+) = inosine + NH4(+)</text>
        <dbReference type="Rhea" id="RHEA:24408"/>
        <dbReference type="ChEBI" id="CHEBI:15377"/>
        <dbReference type="ChEBI" id="CHEBI:15378"/>
        <dbReference type="ChEBI" id="CHEBI:16335"/>
        <dbReference type="ChEBI" id="CHEBI:17596"/>
        <dbReference type="ChEBI" id="CHEBI:28938"/>
        <dbReference type="EC" id="3.5.4.4"/>
    </reaction>
    <physiologicalReaction direction="left-to-right" evidence="8">
        <dbReference type="Rhea" id="RHEA:24409"/>
    </physiologicalReaction>
</comment>
<evidence type="ECO:0000256" key="9">
    <source>
        <dbReference type="ARBA" id="ARBA00048968"/>
    </source>
</evidence>
<keyword evidence="7" id="KW-0862">Zinc</keyword>
<evidence type="ECO:0000256" key="1">
    <source>
        <dbReference type="ARBA" id="ARBA00000553"/>
    </source>
</evidence>
<gene>
    <name evidence="12" type="primary">pgeF</name>
    <name evidence="12" type="ORF">FYJ27_08345</name>
</gene>
<dbReference type="CDD" id="cd16833">
    <property type="entry name" value="YfiH"/>
    <property type="match status" value="1"/>
</dbReference>
<dbReference type="GO" id="GO:0017061">
    <property type="term" value="F:S-methyl-5-thioadenosine phosphorylase activity"/>
    <property type="evidence" value="ECO:0007669"/>
    <property type="project" value="UniProtKB-EC"/>
</dbReference>
<keyword evidence="6" id="KW-0378">Hydrolase</keyword>
<evidence type="ECO:0000256" key="7">
    <source>
        <dbReference type="ARBA" id="ARBA00022833"/>
    </source>
</evidence>
<evidence type="ECO:0000256" key="8">
    <source>
        <dbReference type="ARBA" id="ARBA00047989"/>
    </source>
</evidence>
<evidence type="ECO:0000256" key="5">
    <source>
        <dbReference type="ARBA" id="ARBA00022723"/>
    </source>
</evidence>
<protein>
    <recommendedName>
        <fullName evidence="11">Purine nucleoside phosphorylase</fullName>
    </recommendedName>
</protein>
<accession>A0A844FIM0</accession>
<sequence length="249" mass="28544">MSFKLVSNNENIQYYIIESFQKSNKVEHLFSTRIGWDNENFSKQISKIFDVEEDNIVFSKQVHGTNIGYVQNIEEYKNKVYPKGVDGLITDRKNIVLVTYYADCVPLFFLDIEKEVIALAHSGWKGTVKNIGGKMVDLMVGKFNSAPENILVGIGPSIGSCCYEVGKDVYNEFKERHPFYKQLFIPIKDNKFYLDLWKANKTLLEDKGIPSENITVSNICTSCNNQKLYSYRKENGTKNRMISAIKLKG</sequence>
<dbReference type="SUPFAM" id="SSF64438">
    <property type="entry name" value="CNF1/YfiH-like putative cysteine hydrolases"/>
    <property type="match status" value="1"/>
</dbReference>
<dbReference type="RefSeq" id="WP_154484410.1">
    <property type="nucleotide sequence ID" value="NZ_VULR01000010.1"/>
</dbReference>
<comment type="catalytic activity">
    <reaction evidence="10">
        <text>S-methyl-5'-thioadenosine + phosphate = 5-(methylsulfanyl)-alpha-D-ribose 1-phosphate + adenine</text>
        <dbReference type="Rhea" id="RHEA:11852"/>
        <dbReference type="ChEBI" id="CHEBI:16708"/>
        <dbReference type="ChEBI" id="CHEBI:17509"/>
        <dbReference type="ChEBI" id="CHEBI:43474"/>
        <dbReference type="ChEBI" id="CHEBI:58533"/>
        <dbReference type="EC" id="2.4.2.28"/>
    </reaction>
    <physiologicalReaction direction="left-to-right" evidence="10">
        <dbReference type="Rhea" id="RHEA:11853"/>
    </physiologicalReaction>
</comment>
<evidence type="ECO:0000256" key="10">
    <source>
        <dbReference type="ARBA" id="ARBA00049893"/>
    </source>
</evidence>
<comment type="catalytic activity">
    <reaction evidence="1">
        <text>inosine + phosphate = alpha-D-ribose 1-phosphate + hypoxanthine</text>
        <dbReference type="Rhea" id="RHEA:27646"/>
        <dbReference type="ChEBI" id="CHEBI:17368"/>
        <dbReference type="ChEBI" id="CHEBI:17596"/>
        <dbReference type="ChEBI" id="CHEBI:43474"/>
        <dbReference type="ChEBI" id="CHEBI:57720"/>
        <dbReference type="EC" id="2.4.2.1"/>
    </reaction>
    <physiologicalReaction direction="left-to-right" evidence="1">
        <dbReference type="Rhea" id="RHEA:27647"/>
    </physiologicalReaction>
</comment>
<evidence type="ECO:0000256" key="6">
    <source>
        <dbReference type="ARBA" id="ARBA00022801"/>
    </source>
</evidence>
<evidence type="ECO:0000256" key="4">
    <source>
        <dbReference type="ARBA" id="ARBA00022679"/>
    </source>
</evidence>
<dbReference type="OrthoDB" id="4279at2"/>
<dbReference type="NCBIfam" id="TIGR00726">
    <property type="entry name" value="peptidoglycan editing factor PgeF"/>
    <property type="match status" value="1"/>
</dbReference>
<dbReference type="InterPro" id="IPR011324">
    <property type="entry name" value="Cytotoxic_necrot_fac-like_cat"/>
</dbReference>
<dbReference type="GO" id="GO:0005507">
    <property type="term" value="F:copper ion binding"/>
    <property type="evidence" value="ECO:0007669"/>
    <property type="project" value="TreeGrafter"/>
</dbReference>
<dbReference type="InterPro" id="IPR038371">
    <property type="entry name" value="Cu_polyphenol_OxRdtase_sf"/>
</dbReference>
<dbReference type="AlphaFoldDB" id="A0A844FIM0"/>
<comment type="function">
    <text evidence="2">Purine nucleoside enzyme that catalyzes the phosphorolysis of adenosine and inosine nucleosides, yielding D-ribose 1-phosphate and the respective free bases, adenine and hypoxanthine. Also catalyzes the phosphorolysis of S-methyl-5'-thioadenosine into adenine and S-methyl-5-thio-alpha-D-ribose 1-phosphate. Also has adenosine deaminase activity.</text>
</comment>
<organism evidence="12 13">
    <name type="scientific">Anaerosalibacter bizertensis</name>
    <dbReference type="NCBI Taxonomy" id="932217"/>
    <lineage>
        <taxon>Bacteria</taxon>
        <taxon>Bacillati</taxon>
        <taxon>Bacillota</taxon>
        <taxon>Tissierellia</taxon>
        <taxon>Tissierellales</taxon>
        <taxon>Sporanaerobacteraceae</taxon>
        <taxon>Anaerosalibacter</taxon>
    </lineage>
</organism>
<reference evidence="12 13" key="1">
    <citation type="submission" date="2019-08" db="EMBL/GenBank/DDBJ databases">
        <title>In-depth cultivation of the pig gut microbiome towards novel bacterial diversity and tailored functional studies.</title>
        <authorList>
            <person name="Wylensek D."/>
            <person name="Hitch T.C.A."/>
            <person name="Clavel T."/>
        </authorList>
    </citation>
    <scope>NUCLEOTIDE SEQUENCE [LARGE SCALE GENOMIC DNA]</scope>
    <source>
        <strain evidence="12 13">Med78-601-WT-4W-RMD-3</strain>
    </source>
</reference>
<keyword evidence="5" id="KW-0479">Metal-binding</keyword>
<dbReference type="Pfam" id="PF02578">
    <property type="entry name" value="Cu-oxidase_4"/>
    <property type="match status" value="1"/>
</dbReference>
<evidence type="ECO:0000313" key="13">
    <source>
        <dbReference type="Proteomes" id="UP000462760"/>
    </source>
</evidence>
<evidence type="ECO:0000256" key="2">
    <source>
        <dbReference type="ARBA" id="ARBA00003215"/>
    </source>
</evidence>